<dbReference type="InterPro" id="IPR001478">
    <property type="entry name" value="PDZ"/>
</dbReference>
<dbReference type="GO" id="GO:0004252">
    <property type="term" value="F:serine-type endopeptidase activity"/>
    <property type="evidence" value="ECO:0007669"/>
    <property type="project" value="UniProtKB-UniRule"/>
</dbReference>
<dbReference type="InterPro" id="IPR008269">
    <property type="entry name" value="Lon_proteolytic"/>
</dbReference>
<dbReference type="Gene3D" id="3.30.230.10">
    <property type="match status" value="1"/>
</dbReference>
<evidence type="ECO:0000313" key="4">
    <source>
        <dbReference type="EMBL" id="MBE9376628.1"/>
    </source>
</evidence>
<evidence type="ECO:0000256" key="1">
    <source>
        <dbReference type="PROSITE-ProRule" id="PRU01122"/>
    </source>
</evidence>
<dbReference type="Gene3D" id="2.30.42.10">
    <property type="match status" value="1"/>
</dbReference>
<feature type="domain" description="Lon proteolytic" evidence="3">
    <location>
        <begin position="233"/>
        <end position="331"/>
    </location>
</feature>
<dbReference type="InterPro" id="IPR027065">
    <property type="entry name" value="Lon_Prtase"/>
</dbReference>
<dbReference type="GO" id="GO:0030163">
    <property type="term" value="P:protein catabolic process"/>
    <property type="evidence" value="ECO:0007669"/>
    <property type="project" value="InterPro"/>
</dbReference>
<comment type="catalytic activity">
    <reaction evidence="1">
        <text>Hydrolysis of proteins in presence of ATP.</text>
        <dbReference type="EC" id="3.4.21.53"/>
    </reaction>
</comment>
<proteinExistence type="inferred from homology"/>
<protein>
    <recommendedName>
        <fullName evidence="1">endopeptidase La</fullName>
        <ecNumber evidence="1">3.4.21.53</ecNumber>
    </recommendedName>
</protein>
<feature type="domain" description="PDZ" evidence="2">
    <location>
        <begin position="119"/>
        <end position="165"/>
    </location>
</feature>
<dbReference type="SUPFAM" id="SSF54211">
    <property type="entry name" value="Ribosomal protein S5 domain 2-like"/>
    <property type="match status" value="1"/>
</dbReference>
<evidence type="ECO:0000259" key="3">
    <source>
        <dbReference type="PROSITE" id="PS51786"/>
    </source>
</evidence>
<accession>A0A929G377</accession>
<keyword evidence="1" id="KW-0378">Hydrolase</keyword>
<dbReference type="AlphaFoldDB" id="A0A929G377"/>
<dbReference type="Proteomes" id="UP000598360">
    <property type="component" value="Unassembled WGS sequence"/>
</dbReference>
<dbReference type="EMBL" id="JADEYC010000049">
    <property type="protein sequence ID" value="MBE9376628.1"/>
    <property type="molecule type" value="Genomic_DNA"/>
</dbReference>
<gene>
    <name evidence="4" type="ORF">IQ251_19440</name>
</gene>
<feature type="active site" evidence="1">
    <location>
        <position position="283"/>
    </location>
</feature>
<comment type="caution">
    <text evidence="4">The sequence shown here is derived from an EMBL/GenBank/DDBJ whole genome shotgun (WGS) entry which is preliminary data.</text>
</comment>
<dbReference type="SMART" id="SM00228">
    <property type="entry name" value="PDZ"/>
    <property type="match status" value="1"/>
</dbReference>
<evidence type="ECO:0000313" key="5">
    <source>
        <dbReference type="Proteomes" id="UP000598360"/>
    </source>
</evidence>
<dbReference type="InterPro" id="IPR014721">
    <property type="entry name" value="Ribsml_uS5_D2-typ_fold_subgr"/>
</dbReference>
<dbReference type="Pfam" id="PF13180">
    <property type="entry name" value="PDZ_2"/>
    <property type="match status" value="1"/>
</dbReference>
<name>A0A929G377_9PSEU</name>
<dbReference type="GO" id="GO:0005524">
    <property type="term" value="F:ATP binding"/>
    <property type="evidence" value="ECO:0007669"/>
    <property type="project" value="InterPro"/>
</dbReference>
<comment type="similarity">
    <text evidence="1">Belongs to the peptidase S16 family.</text>
</comment>
<dbReference type="SUPFAM" id="SSF50156">
    <property type="entry name" value="PDZ domain-like"/>
    <property type="match status" value="1"/>
</dbReference>
<dbReference type="RefSeq" id="WP_193930565.1">
    <property type="nucleotide sequence ID" value="NZ_JADEYC010000049.1"/>
</dbReference>
<dbReference type="PROSITE" id="PS51786">
    <property type="entry name" value="LON_PROTEOLYTIC"/>
    <property type="match status" value="1"/>
</dbReference>
<keyword evidence="1" id="KW-0720">Serine protease</keyword>
<dbReference type="Pfam" id="PF05362">
    <property type="entry name" value="Lon_C"/>
    <property type="match status" value="1"/>
</dbReference>
<dbReference type="GO" id="GO:0004176">
    <property type="term" value="F:ATP-dependent peptidase activity"/>
    <property type="evidence" value="ECO:0007669"/>
    <property type="project" value="UniProtKB-UniRule"/>
</dbReference>
<dbReference type="PANTHER" id="PTHR10046">
    <property type="entry name" value="ATP DEPENDENT LON PROTEASE FAMILY MEMBER"/>
    <property type="match status" value="1"/>
</dbReference>
<dbReference type="GO" id="GO:0006508">
    <property type="term" value="P:proteolysis"/>
    <property type="evidence" value="ECO:0007669"/>
    <property type="project" value="UniProtKB-KW"/>
</dbReference>
<dbReference type="PROSITE" id="PS50106">
    <property type="entry name" value="PDZ"/>
    <property type="match status" value="1"/>
</dbReference>
<keyword evidence="1" id="KW-0645">Protease</keyword>
<dbReference type="EC" id="3.4.21.53" evidence="1"/>
<organism evidence="4 5">
    <name type="scientific">Saccharopolyspora montiporae</name>
    <dbReference type="NCBI Taxonomy" id="2781240"/>
    <lineage>
        <taxon>Bacteria</taxon>
        <taxon>Bacillati</taxon>
        <taxon>Actinomycetota</taxon>
        <taxon>Actinomycetes</taxon>
        <taxon>Pseudonocardiales</taxon>
        <taxon>Pseudonocardiaceae</taxon>
        <taxon>Saccharopolyspora</taxon>
    </lineage>
</organism>
<dbReference type="InterPro" id="IPR020568">
    <property type="entry name" value="Ribosomal_Su5_D2-typ_SF"/>
</dbReference>
<evidence type="ECO:0000259" key="2">
    <source>
        <dbReference type="PROSITE" id="PS50106"/>
    </source>
</evidence>
<keyword evidence="5" id="KW-1185">Reference proteome</keyword>
<sequence>MNRRTWTLLASVVLVVAFGLLGVFVRVPFVALGPGPTYNTLGTDGDAPVIDIEGQQTFPTNGHLNMTTVSVTDQLSVFGALGLWSSGNYALAPREVYFPPDKSEQEIEAENTAAFTDSQTSAETAALGHLGYPMKVVAAQIVQDSPADGVLAPGDRLISANGRPVGDPESLRAALRGSAPGDEARIEFQHEDQPPRTATVRLTERPDGPGGYLGVGAAERPDANFDIEISLADVGGPSAGLMFSLAIIDKLTPGELNGGEFIAGTGEIDELGRVGPIGGIPFKMAKASEEGATTFLVPAGNCAEAASQAPDDLQLAKVGTLDDAMRALSAIREGKPPEPC</sequence>
<feature type="active site" evidence="1">
    <location>
        <position position="238"/>
    </location>
</feature>
<reference evidence="4" key="1">
    <citation type="submission" date="2020-10" db="EMBL/GenBank/DDBJ databases">
        <title>Diversity and distribution of actinomycetes associated with coral in the coast of Hainan.</title>
        <authorList>
            <person name="Li F."/>
        </authorList>
    </citation>
    <scope>NUCLEOTIDE SEQUENCE</scope>
    <source>
        <strain evidence="4">HNM0983</strain>
    </source>
</reference>
<dbReference type="InterPro" id="IPR036034">
    <property type="entry name" value="PDZ_sf"/>
</dbReference>